<comment type="caution">
    <text evidence="1">The sequence shown here is derived from an EMBL/GenBank/DDBJ whole genome shotgun (WGS) entry which is preliminary data.</text>
</comment>
<protein>
    <submittedName>
        <fullName evidence="1">Sugar transport protein MST6</fullName>
    </submittedName>
</protein>
<reference evidence="1 2" key="1">
    <citation type="journal article" date="2022" name="Plant J.">
        <title>Chromosome-level genome of Camellia lanceoleosa provides a valuable resource for understanding genome evolution and self-incompatibility.</title>
        <authorList>
            <person name="Gong W."/>
            <person name="Xiao S."/>
            <person name="Wang L."/>
            <person name="Liao Z."/>
            <person name="Chang Y."/>
            <person name="Mo W."/>
            <person name="Hu G."/>
            <person name="Li W."/>
            <person name="Zhao G."/>
            <person name="Zhu H."/>
            <person name="Hu X."/>
            <person name="Ji K."/>
            <person name="Xiang X."/>
            <person name="Song Q."/>
            <person name="Yuan D."/>
            <person name="Jin S."/>
            <person name="Zhang L."/>
        </authorList>
    </citation>
    <scope>NUCLEOTIDE SEQUENCE [LARGE SCALE GENOMIC DNA]</scope>
    <source>
        <strain evidence="1">SQ_2022a</strain>
    </source>
</reference>
<keyword evidence="1" id="KW-0813">Transport</keyword>
<evidence type="ECO:0000313" key="2">
    <source>
        <dbReference type="Proteomes" id="UP001060215"/>
    </source>
</evidence>
<dbReference type="EMBL" id="CM045760">
    <property type="protein sequence ID" value="KAI8025588.1"/>
    <property type="molecule type" value="Genomic_DNA"/>
</dbReference>
<proteinExistence type="predicted"/>
<organism evidence="1 2">
    <name type="scientific">Camellia lanceoleosa</name>
    <dbReference type="NCBI Taxonomy" id="1840588"/>
    <lineage>
        <taxon>Eukaryota</taxon>
        <taxon>Viridiplantae</taxon>
        <taxon>Streptophyta</taxon>
        <taxon>Embryophyta</taxon>
        <taxon>Tracheophyta</taxon>
        <taxon>Spermatophyta</taxon>
        <taxon>Magnoliopsida</taxon>
        <taxon>eudicotyledons</taxon>
        <taxon>Gunneridae</taxon>
        <taxon>Pentapetalae</taxon>
        <taxon>asterids</taxon>
        <taxon>Ericales</taxon>
        <taxon>Theaceae</taxon>
        <taxon>Camellia</taxon>
    </lineage>
</organism>
<gene>
    <name evidence="1" type="ORF">LOK49_LG02G01882</name>
</gene>
<keyword evidence="2" id="KW-1185">Reference proteome</keyword>
<dbReference type="Proteomes" id="UP001060215">
    <property type="component" value="Chromosome 3"/>
</dbReference>
<accession>A0ACC0IKI9</accession>
<evidence type="ECO:0000313" key="1">
    <source>
        <dbReference type="EMBL" id="KAI8025588.1"/>
    </source>
</evidence>
<keyword evidence="1" id="KW-0762">Sugar transport</keyword>
<name>A0ACC0IKI9_9ERIC</name>
<sequence length="101" mass="11620">MTLSSLWVSKTPNSLIKKGHFNKAKKLRQRIRGVADIQAEFNNLVDTSAASKEVEYPWRNLLMYKYRPQLCLAILIPVFQQLTGINVVMFYAPVLFKTIGF</sequence>